<dbReference type="Proteomes" id="UP000467124">
    <property type="component" value="Unassembled WGS sequence"/>
</dbReference>
<dbReference type="AlphaFoldDB" id="A0A7K2ISA3"/>
<protein>
    <recommendedName>
        <fullName evidence="3">PQQ enzyme repeat family protein</fullName>
    </recommendedName>
</protein>
<proteinExistence type="predicted"/>
<reference evidence="1 2" key="1">
    <citation type="journal article" date="2019" name="Nat. Commun.">
        <title>The antimicrobial potential of Streptomyces from insect microbiomes.</title>
        <authorList>
            <person name="Chevrette M.G."/>
            <person name="Carlson C.M."/>
            <person name="Ortega H.E."/>
            <person name="Thomas C."/>
            <person name="Ananiev G.E."/>
            <person name="Barns K.J."/>
            <person name="Book A.J."/>
            <person name="Cagnazzo J."/>
            <person name="Carlos C."/>
            <person name="Flanigan W."/>
            <person name="Grubbs K.J."/>
            <person name="Horn H.A."/>
            <person name="Hoffmann F.M."/>
            <person name="Klassen J.L."/>
            <person name="Knack J.J."/>
            <person name="Lewin G.R."/>
            <person name="McDonald B.R."/>
            <person name="Muller L."/>
            <person name="Melo W.G.P."/>
            <person name="Pinto-Tomas A.A."/>
            <person name="Schmitz A."/>
            <person name="Wendt-Pienkowski E."/>
            <person name="Wildman S."/>
            <person name="Zhao M."/>
            <person name="Zhang F."/>
            <person name="Bugni T.S."/>
            <person name="Andes D.R."/>
            <person name="Pupo M.T."/>
            <person name="Currie C.R."/>
        </authorList>
    </citation>
    <scope>NUCLEOTIDE SEQUENCE [LARGE SCALE GENOMIC DNA]</scope>
    <source>
        <strain evidence="1 2">SID5840</strain>
    </source>
</reference>
<evidence type="ECO:0000313" key="1">
    <source>
        <dbReference type="EMBL" id="MYR32684.1"/>
    </source>
</evidence>
<dbReference type="InterPro" id="IPR015943">
    <property type="entry name" value="WD40/YVTN_repeat-like_dom_sf"/>
</dbReference>
<dbReference type="InterPro" id="IPR011047">
    <property type="entry name" value="Quinoprotein_ADH-like_sf"/>
</dbReference>
<dbReference type="Gene3D" id="2.130.10.10">
    <property type="entry name" value="YVTN repeat-like/Quinoprotein amine dehydrogenase"/>
    <property type="match status" value="1"/>
</dbReference>
<comment type="caution">
    <text evidence="1">The sequence shown here is derived from an EMBL/GenBank/DDBJ whole genome shotgun (WGS) entry which is preliminary data.</text>
</comment>
<gene>
    <name evidence="1" type="ORF">GTW20_10450</name>
</gene>
<name>A0A7K2ISA3_9ACTN</name>
<evidence type="ECO:0000313" key="2">
    <source>
        <dbReference type="Proteomes" id="UP000467124"/>
    </source>
</evidence>
<organism evidence="1 2">
    <name type="scientific">Nocardiopsis alba</name>
    <dbReference type="NCBI Taxonomy" id="53437"/>
    <lineage>
        <taxon>Bacteria</taxon>
        <taxon>Bacillati</taxon>
        <taxon>Actinomycetota</taxon>
        <taxon>Actinomycetes</taxon>
        <taxon>Streptosporangiales</taxon>
        <taxon>Nocardiopsidaceae</taxon>
        <taxon>Nocardiopsis</taxon>
    </lineage>
</organism>
<sequence length="452" mass="48887">MALAVAAALALIVGIGVFTLLPRDHEHFTSDGEPEIGDVPREIDHIAWEWDTPEDHSIVTVMPGLAGPVVVMERGVIGLDGTTGGELWGYLSDLDGSDVSASVTPDGRSAVIAEVREGENRVSLLDSGTGEIQERYEYPLDSEPPSLLNLSDHDWIEARDGGIVARDLHSGDIAWEYLPERGCEIQALRGSNTFGDTADYSVATSDEHYVMAELCEEHREEGEPDAPRSPGNLVVLDAWSGEVSWTVEDDLLLERETRSEIDVPYSAGINVSRDESALLAETTSGSTLFVPATGEVLHDDLRSLQRDEGPGRIIDFDDENVVVSERTPGSTGLPEFTNTRTGDGEILRRTSTEDPLSGDPFEYHRIRPAGSASYSLPLDGGVVTPGCVDECAERNIDETVLFLPWEGKTPPRAIESEKVEAIVQSGRGVFVETPGSVVLYRPGSESHLIGLA</sequence>
<evidence type="ECO:0008006" key="3">
    <source>
        <dbReference type="Google" id="ProtNLM"/>
    </source>
</evidence>
<accession>A0A7K2ISA3</accession>
<dbReference type="RefSeq" id="WP_161110851.1">
    <property type="nucleotide sequence ID" value="NZ_WWHY01000001.1"/>
</dbReference>
<dbReference type="EMBL" id="WWHY01000001">
    <property type="protein sequence ID" value="MYR32684.1"/>
    <property type="molecule type" value="Genomic_DNA"/>
</dbReference>
<dbReference type="SUPFAM" id="SSF50998">
    <property type="entry name" value="Quinoprotein alcohol dehydrogenase-like"/>
    <property type="match status" value="1"/>
</dbReference>